<dbReference type="GeneTree" id="ENSGT00940000162224"/>
<keyword evidence="1" id="KW-0560">Oxidoreductase</keyword>
<organism evidence="5 6">
    <name type="scientific">Cynoglossus semilaevis</name>
    <name type="common">Tongue sole</name>
    <dbReference type="NCBI Taxonomy" id="244447"/>
    <lineage>
        <taxon>Eukaryota</taxon>
        <taxon>Metazoa</taxon>
        <taxon>Chordata</taxon>
        <taxon>Craniata</taxon>
        <taxon>Vertebrata</taxon>
        <taxon>Euteleostomi</taxon>
        <taxon>Actinopterygii</taxon>
        <taxon>Neopterygii</taxon>
        <taxon>Teleostei</taxon>
        <taxon>Neoteleostei</taxon>
        <taxon>Acanthomorphata</taxon>
        <taxon>Carangaria</taxon>
        <taxon>Pleuronectiformes</taxon>
        <taxon>Pleuronectoidei</taxon>
        <taxon>Cynoglossidae</taxon>
        <taxon>Cynoglossinae</taxon>
        <taxon>Cynoglossus</taxon>
    </lineage>
</organism>
<feature type="signal peptide" evidence="3">
    <location>
        <begin position="1"/>
        <end position="20"/>
    </location>
</feature>
<evidence type="ECO:0000256" key="1">
    <source>
        <dbReference type="RuleBase" id="RU000393"/>
    </source>
</evidence>
<comment type="catalytic activity">
    <reaction evidence="1">
        <text>2 superoxide + 2 H(+) = H2O2 + O2</text>
        <dbReference type="Rhea" id="RHEA:20696"/>
        <dbReference type="ChEBI" id="CHEBI:15378"/>
        <dbReference type="ChEBI" id="CHEBI:15379"/>
        <dbReference type="ChEBI" id="CHEBI:16240"/>
        <dbReference type="ChEBI" id="CHEBI:18421"/>
        <dbReference type="EC" id="1.15.1.1"/>
    </reaction>
</comment>
<dbReference type="PROSITE" id="PS00332">
    <property type="entry name" value="SOD_CU_ZN_2"/>
    <property type="match status" value="1"/>
</dbReference>
<keyword evidence="6" id="KW-1185">Reference proteome</keyword>
<dbReference type="Gene3D" id="2.60.40.200">
    <property type="entry name" value="Superoxide dismutase, copper/zinc binding domain"/>
    <property type="match status" value="1"/>
</dbReference>
<dbReference type="PRINTS" id="PR00068">
    <property type="entry name" value="CUZNDISMTASE"/>
</dbReference>
<comment type="cofactor">
    <cofactor evidence="1">
        <name>Cu cation</name>
        <dbReference type="ChEBI" id="CHEBI:23378"/>
    </cofactor>
    <text evidence="1">Binds 1 copper ion per subunit.</text>
</comment>
<keyword evidence="2" id="KW-0472">Membrane</keyword>
<keyword evidence="2" id="KW-1133">Transmembrane helix</keyword>
<dbReference type="PANTHER" id="PTHR10003">
    <property type="entry name" value="SUPEROXIDE DISMUTASE CU-ZN -RELATED"/>
    <property type="match status" value="1"/>
</dbReference>
<dbReference type="GO" id="GO:0005507">
    <property type="term" value="F:copper ion binding"/>
    <property type="evidence" value="ECO:0007669"/>
    <property type="project" value="InterPro"/>
</dbReference>
<dbReference type="GO" id="GO:0004784">
    <property type="term" value="F:superoxide dismutase activity"/>
    <property type="evidence" value="ECO:0007669"/>
    <property type="project" value="UniProtKB-EC"/>
</dbReference>
<evidence type="ECO:0000259" key="4">
    <source>
        <dbReference type="Pfam" id="PF00080"/>
    </source>
</evidence>
<dbReference type="InterPro" id="IPR001424">
    <property type="entry name" value="SOD_Cu_Zn_dom"/>
</dbReference>
<comment type="similarity">
    <text evidence="1">Belongs to the Cu-Zn superoxide dismutase family.</text>
</comment>
<dbReference type="EC" id="1.15.1.1" evidence="1"/>
<keyword evidence="3" id="KW-0732">Signal</keyword>
<feature type="transmembrane region" description="Helical" evidence="2">
    <location>
        <begin position="170"/>
        <end position="191"/>
    </location>
</feature>
<sequence>QRLSGLLILLASCQTLLVHSAPPEVSQQNGFWYATCKMQLHSPPAEGSPTITGVVGFKQECPVSKLKVLVYLKGFSYNDTAPKKLHIHQYGDLTDGCTSTGAYYNPRGVDHPNHPGDLGDVIPHNGTVFAKLKSRATLFGKESVIGRAVVLLAGRDELGVNKASRLDGNAGLRVGCCVIGIAIRLSMFMFLQLKRRLRRKEIGNF</sequence>
<comment type="function">
    <text evidence="1">Destroys radicals which are normally produced within the cells and which are toxic to biological systems.</text>
</comment>
<keyword evidence="1" id="KW-0862">Zinc</keyword>
<feature type="domain" description="Superoxide dismutase copper/zinc binding" evidence="4">
    <location>
        <begin position="52"/>
        <end position="179"/>
    </location>
</feature>
<dbReference type="InParanoid" id="A0A3P8V0Z7"/>
<name>A0A3P8V0Z7_CYNSE</name>
<evidence type="ECO:0000313" key="6">
    <source>
        <dbReference type="Proteomes" id="UP000265120"/>
    </source>
</evidence>
<keyword evidence="2" id="KW-0812">Transmembrane</keyword>
<dbReference type="InterPro" id="IPR018152">
    <property type="entry name" value="SOD_Cu/Zn_BS"/>
</dbReference>
<dbReference type="AlphaFoldDB" id="A0A3P8V0Z7"/>
<keyword evidence="1" id="KW-0479">Metal-binding</keyword>
<dbReference type="STRING" id="244447.ENSCSEP00000006721"/>
<dbReference type="Pfam" id="PF00080">
    <property type="entry name" value="Sod_Cu"/>
    <property type="match status" value="1"/>
</dbReference>
<dbReference type="SUPFAM" id="SSF49329">
    <property type="entry name" value="Cu,Zn superoxide dismutase-like"/>
    <property type="match status" value="1"/>
</dbReference>
<evidence type="ECO:0000313" key="5">
    <source>
        <dbReference type="Ensembl" id="ENSCSEP00000006721.1"/>
    </source>
</evidence>
<feature type="chain" id="PRO_5018229797" description="Superoxide dismutase [Cu-Zn]" evidence="3">
    <location>
        <begin position="21"/>
        <end position="205"/>
    </location>
</feature>
<dbReference type="InterPro" id="IPR024134">
    <property type="entry name" value="SOD_Cu/Zn_/chaperone"/>
</dbReference>
<dbReference type="Ensembl" id="ENSCSET00000006795.1">
    <property type="protein sequence ID" value="ENSCSEP00000006721.1"/>
    <property type="gene ID" value="ENSCSEG00000004347.1"/>
</dbReference>
<comment type="cofactor">
    <cofactor evidence="1">
        <name>Zn(2+)</name>
        <dbReference type="ChEBI" id="CHEBI:29105"/>
    </cofactor>
    <text evidence="1">Binds 1 zinc ion per subunit.</text>
</comment>
<dbReference type="Proteomes" id="UP000265120">
    <property type="component" value="Chromosome 9"/>
</dbReference>
<keyword evidence="1" id="KW-0186">Copper</keyword>
<proteinExistence type="inferred from homology"/>
<dbReference type="InterPro" id="IPR036423">
    <property type="entry name" value="SOD-like_Cu/Zn_dom_sf"/>
</dbReference>
<evidence type="ECO:0000256" key="3">
    <source>
        <dbReference type="SAM" id="SignalP"/>
    </source>
</evidence>
<protein>
    <recommendedName>
        <fullName evidence="1">Superoxide dismutase [Cu-Zn]</fullName>
        <ecNumber evidence="1">1.15.1.1</ecNumber>
    </recommendedName>
</protein>
<accession>A0A3P8V0Z7</accession>
<reference evidence="5 6" key="1">
    <citation type="journal article" date="2014" name="Nat. Genet.">
        <title>Whole-genome sequence of a flatfish provides insights into ZW sex chromosome evolution and adaptation to a benthic lifestyle.</title>
        <authorList>
            <person name="Chen S."/>
            <person name="Zhang G."/>
            <person name="Shao C."/>
            <person name="Huang Q."/>
            <person name="Liu G."/>
            <person name="Zhang P."/>
            <person name="Song W."/>
            <person name="An N."/>
            <person name="Chalopin D."/>
            <person name="Volff J.N."/>
            <person name="Hong Y."/>
            <person name="Li Q."/>
            <person name="Sha Z."/>
            <person name="Zhou H."/>
            <person name="Xie M."/>
            <person name="Yu Q."/>
            <person name="Liu Y."/>
            <person name="Xiang H."/>
            <person name="Wang N."/>
            <person name="Wu K."/>
            <person name="Yang C."/>
            <person name="Zhou Q."/>
            <person name="Liao X."/>
            <person name="Yang L."/>
            <person name="Hu Q."/>
            <person name="Zhang J."/>
            <person name="Meng L."/>
            <person name="Jin L."/>
            <person name="Tian Y."/>
            <person name="Lian J."/>
            <person name="Yang J."/>
            <person name="Miao G."/>
            <person name="Liu S."/>
            <person name="Liang Z."/>
            <person name="Yan F."/>
            <person name="Li Y."/>
            <person name="Sun B."/>
            <person name="Zhang H."/>
            <person name="Zhang J."/>
            <person name="Zhu Y."/>
            <person name="Du M."/>
            <person name="Zhao Y."/>
            <person name="Schartl M."/>
            <person name="Tang Q."/>
            <person name="Wang J."/>
        </authorList>
    </citation>
    <scope>NUCLEOTIDE SEQUENCE</scope>
</reference>
<evidence type="ECO:0000256" key="2">
    <source>
        <dbReference type="SAM" id="Phobius"/>
    </source>
</evidence>
<reference evidence="5" key="2">
    <citation type="submission" date="2025-08" db="UniProtKB">
        <authorList>
            <consortium name="Ensembl"/>
        </authorList>
    </citation>
    <scope>IDENTIFICATION</scope>
</reference>
<reference evidence="5" key="3">
    <citation type="submission" date="2025-09" db="UniProtKB">
        <authorList>
            <consortium name="Ensembl"/>
        </authorList>
    </citation>
    <scope>IDENTIFICATION</scope>
</reference>
<dbReference type="OMA" id="DGSLWKY"/>